<organism evidence="1 2">
    <name type="scientific">Pseudolycoriella hygida</name>
    <dbReference type="NCBI Taxonomy" id="35572"/>
    <lineage>
        <taxon>Eukaryota</taxon>
        <taxon>Metazoa</taxon>
        <taxon>Ecdysozoa</taxon>
        <taxon>Arthropoda</taxon>
        <taxon>Hexapoda</taxon>
        <taxon>Insecta</taxon>
        <taxon>Pterygota</taxon>
        <taxon>Neoptera</taxon>
        <taxon>Endopterygota</taxon>
        <taxon>Diptera</taxon>
        <taxon>Nematocera</taxon>
        <taxon>Sciaroidea</taxon>
        <taxon>Sciaridae</taxon>
        <taxon>Pseudolycoriella</taxon>
    </lineage>
</organism>
<gene>
    <name evidence="1" type="ORF">Bhyg_13150</name>
</gene>
<dbReference type="AlphaFoldDB" id="A0A9Q0MMT1"/>
<sequence length="56" mass="6594">MERFSILFTFPMCFFRKSLIVKPKMNTNTFWTLGLHYVKHNTSNSNLTATNLKPPE</sequence>
<dbReference type="EMBL" id="WJQU01000004">
    <property type="protein sequence ID" value="KAJ6634576.1"/>
    <property type="molecule type" value="Genomic_DNA"/>
</dbReference>
<accession>A0A9Q0MMT1</accession>
<proteinExistence type="predicted"/>
<protein>
    <submittedName>
        <fullName evidence="1">Uncharacterized protein</fullName>
    </submittedName>
</protein>
<name>A0A9Q0MMT1_9DIPT</name>
<dbReference type="Proteomes" id="UP001151699">
    <property type="component" value="Chromosome C"/>
</dbReference>
<keyword evidence="2" id="KW-1185">Reference proteome</keyword>
<evidence type="ECO:0000313" key="1">
    <source>
        <dbReference type="EMBL" id="KAJ6634576.1"/>
    </source>
</evidence>
<comment type="caution">
    <text evidence="1">The sequence shown here is derived from an EMBL/GenBank/DDBJ whole genome shotgun (WGS) entry which is preliminary data.</text>
</comment>
<evidence type="ECO:0000313" key="2">
    <source>
        <dbReference type="Proteomes" id="UP001151699"/>
    </source>
</evidence>
<reference evidence="1" key="1">
    <citation type="submission" date="2022-07" db="EMBL/GenBank/DDBJ databases">
        <authorList>
            <person name="Trinca V."/>
            <person name="Uliana J.V.C."/>
            <person name="Torres T.T."/>
            <person name="Ward R.J."/>
            <person name="Monesi N."/>
        </authorList>
    </citation>
    <scope>NUCLEOTIDE SEQUENCE</scope>
    <source>
        <strain evidence="1">HSMRA1968</strain>
        <tissue evidence="1">Whole embryos</tissue>
    </source>
</reference>